<dbReference type="InterPro" id="IPR003442">
    <property type="entry name" value="T6A_TsaE"/>
</dbReference>
<dbReference type="Proteomes" id="UP001156672">
    <property type="component" value="Unassembled WGS sequence"/>
</dbReference>
<reference evidence="12" key="1">
    <citation type="journal article" date="2019" name="Int. J. Syst. Evol. Microbiol.">
        <title>The Global Catalogue of Microorganisms (GCM) 10K type strain sequencing project: providing services to taxonomists for standard genome sequencing and annotation.</title>
        <authorList>
            <consortium name="The Broad Institute Genomics Platform"/>
            <consortium name="The Broad Institute Genome Sequencing Center for Infectious Disease"/>
            <person name="Wu L."/>
            <person name="Ma J."/>
        </authorList>
    </citation>
    <scope>NUCLEOTIDE SEQUENCE [LARGE SCALE GENOMIC DNA]</scope>
    <source>
        <strain evidence="12">NBRC 3250</strain>
    </source>
</reference>
<dbReference type="Pfam" id="PF02367">
    <property type="entry name" value="TsaE"/>
    <property type="match status" value="1"/>
</dbReference>
<evidence type="ECO:0000313" key="11">
    <source>
        <dbReference type="EMBL" id="GLQ67999.1"/>
    </source>
</evidence>
<evidence type="ECO:0000256" key="10">
    <source>
        <dbReference type="ARBA" id="ARBA00032441"/>
    </source>
</evidence>
<name>A0ABQ5WX70_9PROT</name>
<dbReference type="EMBL" id="BSNW01000005">
    <property type="protein sequence ID" value="GLQ67999.1"/>
    <property type="molecule type" value="Genomic_DNA"/>
</dbReference>
<accession>A0ABQ5WX70</accession>
<evidence type="ECO:0000256" key="5">
    <source>
        <dbReference type="ARBA" id="ARBA00022694"/>
    </source>
</evidence>
<comment type="similarity">
    <text evidence="2">Belongs to the TsaE family.</text>
</comment>
<keyword evidence="6" id="KW-0479">Metal-binding</keyword>
<proteinExistence type="inferred from homology"/>
<keyword evidence="9" id="KW-0460">Magnesium</keyword>
<gene>
    <name evidence="11" type="ORF">GCM10007866_04470</name>
</gene>
<evidence type="ECO:0000256" key="7">
    <source>
        <dbReference type="ARBA" id="ARBA00022741"/>
    </source>
</evidence>
<organism evidence="11 12">
    <name type="scientific">Gluconobacter albidus</name>
    <dbReference type="NCBI Taxonomy" id="318683"/>
    <lineage>
        <taxon>Bacteria</taxon>
        <taxon>Pseudomonadati</taxon>
        <taxon>Pseudomonadota</taxon>
        <taxon>Alphaproteobacteria</taxon>
        <taxon>Acetobacterales</taxon>
        <taxon>Acetobacteraceae</taxon>
        <taxon>Gluconobacter</taxon>
    </lineage>
</organism>
<evidence type="ECO:0000313" key="12">
    <source>
        <dbReference type="Proteomes" id="UP001156672"/>
    </source>
</evidence>
<keyword evidence="7" id="KW-0547">Nucleotide-binding</keyword>
<evidence type="ECO:0000256" key="6">
    <source>
        <dbReference type="ARBA" id="ARBA00022723"/>
    </source>
</evidence>
<dbReference type="NCBIfam" id="TIGR00150">
    <property type="entry name" value="T6A_YjeE"/>
    <property type="match status" value="1"/>
</dbReference>
<keyword evidence="5" id="KW-0819">tRNA processing</keyword>
<comment type="subcellular location">
    <subcellularLocation>
        <location evidence="1">Cytoplasm</location>
    </subcellularLocation>
</comment>
<keyword evidence="12" id="KW-1185">Reference proteome</keyword>
<dbReference type="PANTHER" id="PTHR33540:SF2">
    <property type="entry name" value="TRNA THREONYLCARBAMOYLADENOSINE BIOSYNTHESIS PROTEIN TSAE"/>
    <property type="match status" value="1"/>
</dbReference>
<keyword evidence="4" id="KW-0963">Cytoplasm</keyword>
<keyword evidence="8" id="KW-0067">ATP-binding</keyword>
<protein>
    <recommendedName>
        <fullName evidence="3">tRNA threonylcarbamoyladenosine biosynthesis protein TsaE</fullName>
    </recommendedName>
    <alternativeName>
        <fullName evidence="10">t(6)A37 threonylcarbamoyladenosine biosynthesis protein TsaE</fullName>
    </alternativeName>
</protein>
<dbReference type="Gene3D" id="3.40.50.300">
    <property type="entry name" value="P-loop containing nucleotide triphosphate hydrolases"/>
    <property type="match status" value="1"/>
</dbReference>
<dbReference type="PANTHER" id="PTHR33540">
    <property type="entry name" value="TRNA THREONYLCARBAMOYLADENOSINE BIOSYNTHESIS PROTEIN TSAE"/>
    <property type="match status" value="1"/>
</dbReference>
<evidence type="ECO:0000256" key="9">
    <source>
        <dbReference type="ARBA" id="ARBA00022842"/>
    </source>
</evidence>
<dbReference type="SUPFAM" id="SSF52540">
    <property type="entry name" value="P-loop containing nucleoside triphosphate hydrolases"/>
    <property type="match status" value="1"/>
</dbReference>
<evidence type="ECO:0000256" key="8">
    <source>
        <dbReference type="ARBA" id="ARBA00022840"/>
    </source>
</evidence>
<dbReference type="InterPro" id="IPR027417">
    <property type="entry name" value="P-loop_NTPase"/>
</dbReference>
<evidence type="ECO:0000256" key="3">
    <source>
        <dbReference type="ARBA" id="ARBA00019010"/>
    </source>
</evidence>
<evidence type="ECO:0000256" key="2">
    <source>
        <dbReference type="ARBA" id="ARBA00007599"/>
    </source>
</evidence>
<sequence>MAVAKRAPDALAGIRQSGHIGGMQIRLDDQLATETLAALIADRCAPGDCLALSGGLGAGKSTFSRAFLRHLAQDPQMEVPSPSFALVQPYETPKGMAYHYDLWRLDGPDALHELAWDEACEGIMLVEWPERAEDLLPEGALHLTFSPGKTEDARLVDLTGWPDGRLTGLKP</sequence>
<evidence type="ECO:0000256" key="4">
    <source>
        <dbReference type="ARBA" id="ARBA00022490"/>
    </source>
</evidence>
<comment type="caution">
    <text evidence="11">The sequence shown here is derived from an EMBL/GenBank/DDBJ whole genome shotgun (WGS) entry which is preliminary data.</text>
</comment>
<evidence type="ECO:0000256" key="1">
    <source>
        <dbReference type="ARBA" id="ARBA00004496"/>
    </source>
</evidence>